<dbReference type="EMBL" id="SPMY01000073">
    <property type="protein sequence ID" value="NMQ29838.1"/>
    <property type="molecule type" value="Genomic_DNA"/>
</dbReference>
<dbReference type="Proteomes" id="UP000749010">
    <property type="component" value="Unassembled WGS sequence"/>
</dbReference>
<protein>
    <submittedName>
        <fullName evidence="1">Uncharacterized protein</fullName>
    </submittedName>
</protein>
<name>A0ABX1U4Q7_9PROT</name>
<gene>
    <name evidence="1" type="ORF">E4Q23_19975</name>
</gene>
<proteinExistence type="predicted"/>
<keyword evidence="2" id="KW-1185">Reference proteome</keyword>
<organism evidence="1 2">
    <name type="scientific">Candidatus Accumulibacter phosphatis</name>
    <dbReference type="NCBI Taxonomy" id="327160"/>
    <lineage>
        <taxon>Bacteria</taxon>
        <taxon>Pseudomonadati</taxon>
        <taxon>Pseudomonadota</taxon>
        <taxon>Betaproteobacteria</taxon>
        <taxon>Candidatus Accumulibacter</taxon>
    </lineage>
</organism>
<evidence type="ECO:0000313" key="1">
    <source>
        <dbReference type="EMBL" id="NMQ29838.1"/>
    </source>
</evidence>
<comment type="caution">
    <text evidence="1">The sequence shown here is derived from an EMBL/GenBank/DDBJ whole genome shotgun (WGS) entry which is preliminary data.</text>
</comment>
<reference evidence="1 2" key="1">
    <citation type="submission" date="2019-03" db="EMBL/GenBank/DDBJ databases">
        <title>Metabolic reconstructions from genomes of highly enriched 'Candidatus Accumulibacter' and 'Candidatus Competibacter' bioreactor populations.</title>
        <authorList>
            <person name="Annavajhala M.K."/>
            <person name="Welles L."/>
            <person name="Abbas B."/>
            <person name="Sorokin D."/>
            <person name="Park H."/>
            <person name="Van Loosdrecht M."/>
            <person name="Chandran K."/>
        </authorList>
    </citation>
    <scope>NUCLEOTIDE SEQUENCE [LARGE SCALE GENOMIC DNA]</scope>
    <source>
        <strain evidence="1 2">SBR_S</strain>
    </source>
</reference>
<accession>A0ABX1U4Q7</accession>
<sequence length="68" mass="7713">MNAILAAENPAASLFPRCCVPCFPELAFREEGVKVTVARSRKSVAFFKEEAAKQHTQYQRMIRRLIDA</sequence>
<evidence type="ECO:0000313" key="2">
    <source>
        <dbReference type="Proteomes" id="UP000749010"/>
    </source>
</evidence>